<keyword evidence="2 6" id="KW-1003">Cell membrane</keyword>
<dbReference type="InterPro" id="IPR032816">
    <property type="entry name" value="VTT_dom"/>
</dbReference>
<comment type="subcellular location">
    <subcellularLocation>
        <location evidence="1 6">Cell membrane</location>
        <topology evidence="1 6">Multi-pass membrane protein</topology>
    </subcellularLocation>
</comment>
<feature type="transmembrane region" description="Helical" evidence="6">
    <location>
        <begin position="36"/>
        <end position="53"/>
    </location>
</feature>
<evidence type="ECO:0000256" key="5">
    <source>
        <dbReference type="ARBA" id="ARBA00023136"/>
    </source>
</evidence>
<comment type="caution">
    <text evidence="8">The sequence shown here is derived from an EMBL/GenBank/DDBJ whole genome shotgun (WGS) entry which is preliminary data.</text>
</comment>
<dbReference type="RefSeq" id="WP_204711077.1">
    <property type="nucleotide sequence ID" value="NZ_JBHSZV010000051.1"/>
</dbReference>
<evidence type="ECO:0000256" key="1">
    <source>
        <dbReference type="ARBA" id="ARBA00004651"/>
    </source>
</evidence>
<feature type="transmembrane region" description="Helical" evidence="6">
    <location>
        <begin position="6"/>
        <end position="24"/>
    </location>
</feature>
<sequence>MNKQTLVRTGIFLFIFIALAWVVRTQIDSSPEQIRSYILSFGFLGPLLFMVLYTVGPIVAFPTSILSLAAAFAYGIWPGMLYIIIGATGASVTGYIMGRFFGDSIIKFQRTKWADALYNRMKENGFVYVLVLRLIPLVGFDILSYAAGITRVKIRSFIPATVVGMIPGTFAYSLVGTSLASGNSTLIFAALSIFGLLLLTTFIFRETVRNWLTK</sequence>
<evidence type="ECO:0000256" key="2">
    <source>
        <dbReference type="ARBA" id="ARBA00022475"/>
    </source>
</evidence>
<accession>A0ABW2EMY4</accession>
<keyword evidence="5 6" id="KW-0472">Membrane</keyword>
<gene>
    <name evidence="8" type="ORF">ACFQIC_17740</name>
</gene>
<feature type="transmembrane region" description="Helical" evidence="6">
    <location>
        <begin position="59"/>
        <end position="77"/>
    </location>
</feature>
<keyword evidence="4 6" id="KW-1133">Transmembrane helix</keyword>
<evidence type="ECO:0000313" key="8">
    <source>
        <dbReference type="EMBL" id="MFC7063655.1"/>
    </source>
</evidence>
<organism evidence="8 9">
    <name type="scientific">Halobacillus seohaensis</name>
    <dbReference type="NCBI Taxonomy" id="447421"/>
    <lineage>
        <taxon>Bacteria</taxon>
        <taxon>Bacillati</taxon>
        <taxon>Bacillota</taxon>
        <taxon>Bacilli</taxon>
        <taxon>Bacillales</taxon>
        <taxon>Bacillaceae</taxon>
        <taxon>Halobacillus</taxon>
    </lineage>
</organism>
<comment type="similarity">
    <text evidence="6">Belongs to the TVP38/TMEM64 family.</text>
</comment>
<dbReference type="PANTHER" id="PTHR12677:SF59">
    <property type="entry name" value="GOLGI APPARATUS MEMBRANE PROTEIN TVP38-RELATED"/>
    <property type="match status" value="1"/>
</dbReference>
<proteinExistence type="inferred from homology"/>
<reference evidence="9" key="1">
    <citation type="journal article" date="2019" name="Int. J. Syst. Evol. Microbiol.">
        <title>The Global Catalogue of Microorganisms (GCM) 10K type strain sequencing project: providing services to taxonomists for standard genome sequencing and annotation.</title>
        <authorList>
            <consortium name="The Broad Institute Genomics Platform"/>
            <consortium name="The Broad Institute Genome Sequencing Center for Infectious Disease"/>
            <person name="Wu L."/>
            <person name="Ma J."/>
        </authorList>
    </citation>
    <scope>NUCLEOTIDE SEQUENCE [LARGE SCALE GENOMIC DNA]</scope>
    <source>
        <strain evidence="9">CGMCC 4.1621</strain>
    </source>
</reference>
<protein>
    <recommendedName>
        <fullName evidence="6">TVP38/TMEM64 family membrane protein</fullName>
    </recommendedName>
</protein>
<evidence type="ECO:0000256" key="4">
    <source>
        <dbReference type="ARBA" id="ARBA00022989"/>
    </source>
</evidence>
<feature type="domain" description="VTT" evidence="7">
    <location>
        <begin position="61"/>
        <end position="177"/>
    </location>
</feature>
<dbReference type="InterPro" id="IPR015414">
    <property type="entry name" value="TMEM64"/>
</dbReference>
<dbReference type="PANTHER" id="PTHR12677">
    <property type="entry name" value="GOLGI APPARATUS MEMBRANE PROTEIN TVP38-RELATED"/>
    <property type="match status" value="1"/>
</dbReference>
<dbReference type="Proteomes" id="UP001596410">
    <property type="component" value="Unassembled WGS sequence"/>
</dbReference>
<feature type="transmembrane region" description="Helical" evidence="6">
    <location>
        <begin position="157"/>
        <end position="180"/>
    </location>
</feature>
<keyword evidence="9" id="KW-1185">Reference proteome</keyword>
<keyword evidence="3 6" id="KW-0812">Transmembrane</keyword>
<feature type="transmembrane region" description="Helical" evidence="6">
    <location>
        <begin position="186"/>
        <end position="204"/>
    </location>
</feature>
<evidence type="ECO:0000313" key="9">
    <source>
        <dbReference type="Proteomes" id="UP001596410"/>
    </source>
</evidence>
<dbReference type="Pfam" id="PF09335">
    <property type="entry name" value="VTT_dom"/>
    <property type="match status" value="1"/>
</dbReference>
<feature type="transmembrane region" description="Helical" evidence="6">
    <location>
        <begin position="126"/>
        <end position="145"/>
    </location>
</feature>
<evidence type="ECO:0000256" key="6">
    <source>
        <dbReference type="RuleBase" id="RU366058"/>
    </source>
</evidence>
<evidence type="ECO:0000256" key="3">
    <source>
        <dbReference type="ARBA" id="ARBA00022692"/>
    </source>
</evidence>
<dbReference type="EMBL" id="JBHSZV010000051">
    <property type="protein sequence ID" value="MFC7063655.1"/>
    <property type="molecule type" value="Genomic_DNA"/>
</dbReference>
<name>A0ABW2EMY4_9BACI</name>
<evidence type="ECO:0000259" key="7">
    <source>
        <dbReference type="Pfam" id="PF09335"/>
    </source>
</evidence>